<sequence>MLRLRVPASGFQCPASGLGFGVLVGKILSTSTALLTGSGHDLQLISRVPPCSLKYIDASCSLQHNDRFIVCSGHVPSRT</sequence>
<accession>A0A8S9HLX3</accession>
<dbReference type="EMBL" id="QGKW02001940">
    <property type="protein sequence ID" value="KAF2557907.1"/>
    <property type="molecule type" value="Genomic_DNA"/>
</dbReference>
<dbReference type="AlphaFoldDB" id="A0A8S9HLX3"/>
<comment type="caution">
    <text evidence="1">The sequence shown here is derived from an EMBL/GenBank/DDBJ whole genome shotgun (WGS) entry which is preliminary data.</text>
</comment>
<organism evidence="1 2">
    <name type="scientific">Brassica cretica</name>
    <name type="common">Mustard</name>
    <dbReference type="NCBI Taxonomy" id="69181"/>
    <lineage>
        <taxon>Eukaryota</taxon>
        <taxon>Viridiplantae</taxon>
        <taxon>Streptophyta</taxon>
        <taxon>Embryophyta</taxon>
        <taxon>Tracheophyta</taxon>
        <taxon>Spermatophyta</taxon>
        <taxon>Magnoliopsida</taxon>
        <taxon>eudicotyledons</taxon>
        <taxon>Gunneridae</taxon>
        <taxon>Pentapetalae</taxon>
        <taxon>rosids</taxon>
        <taxon>malvids</taxon>
        <taxon>Brassicales</taxon>
        <taxon>Brassicaceae</taxon>
        <taxon>Brassiceae</taxon>
        <taxon>Brassica</taxon>
    </lineage>
</organism>
<reference evidence="1" key="1">
    <citation type="submission" date="2019-12" db="EMBL/GenBank/DDBJ databases">
        <title>Genome sequencing and annotation of Brassica cretica.</title>
        <authorList>
            <person name="Studholme D.J."/>
            <person name="Sarris P.F."/>
        </authorList>
    </citation>
    <scope>NUCLEOTIDE SEQUENCE</scope>
    <source>
        <strain evidence="1">PFS-001/15</strain>
        <tissue evidence="1">Leaf</tissue>
    </source>
</reference>
<name>A0A8S9HLX3_BRACR</name>
<gene>
    <name evidence="1" type="ORF">F2Q68_00016399</name>
</gene>
<evidence type="ECO:0000313" key="1">
    <source>
        <dbReference type="EMBL" id="KAF2557907.1"/>
    </source>
</evidence>
<dbReference type="Proteomes" id="UP000712281">
    <property type="component" value="Unassembled WGS sequence"/>
</dbReference>
<evidence type="ECO:0000313" key="2">
    <source>
        <dbReference type="Proteomes" id="UP000712281"/>
    </source>
</evidence>
<proteinExistence type="predicted"/>
<protein>
    <submittedName>
        <fullName evidence="1">Uncharacterized protein</fullName>
    </submittedName>
</protein>